<reference evidence="7 8" key="1">
    <citation type="submission" date="2020-08" db="EMBL/GenBank/DDBJ databases">
        <title>Above-ground endophytic microbial communities from plants in different locations in the United States.</title>
        <authorList>
            <person name="Frank C."/>
        </authorList>
    </citation>
    <scope>NUCLEOTIDE SEQUENCE [LARGE SCALE GENOMIC DNA]</scope>
    <source>
        <strain evidence="7 8">WP4_2_2</strain>
    </source>
</reference>
<sequence length="92" mass="10394">MTKTYKELLAEKRELDARIASAMHVERGKAIATIRDLMAQFDIGAEELVSKMDSRRGPQPAKYRDPESGATWSGRGREPKWLAGKDRETFAI</sequence>
<accession>A0A7W9WWW0</accession>
<keyword evidence="4 7" id="KW-0238">DNA-binding</keyword>
<proteinExistence type="inferred from homology"/>
<keyword evidence="8" id="KW-1185">Reference proteome</keyword>
<evidence type="ECO:0000256" key="4">
    <source>
        <dbReference type="ARBA" id="ARBA00023125"/>
    </source>
</evidence>
<organism evidence="7 8">
    <name type="scientific">Paraburkholderia bannensis</name>
    <dbReference type="NCBI Taxonomy" id="765414"/>
    <lineage>
        <taxon>Bacteria</taxon>
        <taxon>Pseudomonadati</taxon>
        <taxon>Pseudomonadota</taxon>
        <taxon>Betaproteobacteria</taxon>
        <taxon>Burkholderiales</taxon>
        <taxon>Burkholderiaceae</taxon>
        <taxon>Paraburkholderia</taxon>
    </lineage>
</organism>
<evidence type="ECO:0000256" key="1">
    <source>
        <dbReference type="ARBA" id="ARBA00004453"/>
    </source>
</evidence>
<comment type="caution">
    <text evidence="7">The sequence shown here is derived from an EMBL/GenBank/DDBJ whole genome shotgun (WGS) entry which is preliminary data.</text>
</comment>
<feature type="compositionally biased region" description="Basic and acidic residues" evidence="5">
    <location>
        <begin position="75"/>
        <end position="92"/>
    </location>
</feature>
<feature type="domain" description="DNA-binding protein H-NS-like C-terminal" evidence="6">
    <location>
        <begin position="53"/>
        <end position="92"/>
    </location>
</feature>
<evidence type="ECO:0000256" key="2">
    <source>
        <dbReference type="ARBA" id="ARBA00010610"/>
    </source>
</evidence>
<dbReference type="PANTHER" id="PTHR38097">
    <property type="match status" value="1"/>
</dbReference>
<comment type="similarity">
    <text evidence="2">Belongs to the histone-like protein H-NS family.</text>
</comment>
<dbReference type="GO" id="GO:0009295">
    <property type="term" value="C:nucleoid"/>
    <property type="evidence" value="ECO:0007669"/>
    <property type="project" value="UniProtKB-SubCell"/>
</dbReference>
<dbReference type="Proteomes" id="UP000571554">
    <property type="component" value="Unassembled WGS sequence"/>
</dbReference>
<dbReference type="RefSeq" id="WP_183734004.1">
    <property type="nucleotide sequence ID" value="NZ_JACHBW010000027.1"/>
</dbReference>
<feature type="compositionally biased region" description="Basic and acidic residues" evidence="5">
    <location>
        <begin position="52"/>
        <end position="67"/>
    </location>
</feature>
<dbReference type="GO" id="GO:0003677">
    <property type="term" value="F:DNA binding"/>
    <property type="evidence" value="ECO:0007669"/>
    <property type="project" value="UniProtKB-KW"/>
</dbReference>
<dbReference type="EMBL" id="JACHBW010000027">
    <property type="protein sequence ID" value="MBB6106528.1"/>
    <property type="molecule type" value="Genomic_DNA"/>
</dbReference>
<dbReference type="SUPFAM" id="SSF81273">
    <property type="entry name" value="H-NS histone-like proteins"/>
    <property type="match status" value="1"/>
</dbReference>
<name>A0A7W9WWW0_9BURK</name>
<dbReference type="SMART" id="SM00528">
    <property type="entry name" value="HNS"/>
    <property type="match status" value="1"/>
</dbReference>
<protein>
    <submittedName>
        <fullName evidence="7">DNA-binding protein H-NS</fullName>
    </submittedName>
</protein>
<dbReference type="AlphaFoldDB" id="A0A7W9WWW0"/>
<evidence type="ECO:0000256" key="3">
    <source>
        <dbReference type="ARBA" id="ARBA00022490"/>
    </source>
</evidence>
<dbReference type="Pfam" id="PF00816">
    <property type="entry name" value="Histone_HNS"/>
    <property type="match status" value="1"/>
</dbReference>
<dbReference type="Gene3D" id="4.10.430.30">
    <property type="match status" value="1"/>
</dbReference>
<feature type="region of interest" description="Disordered" evidence="5">
    <location>
        <begin position="52"/>
        <end position="92"/>
    </location>
</feature>
<keyword evidence="3" id="KW-0963">Cytoplasm</keyword>
<comment type="subcellular location">
    <subcellularLocation>
        <location evidence="1">Cytoplasm</location>
        <location evidence="1">Nucleoid</location>
    </subcellularLocation>
</comment>
<evidence type="ECO:0000313" key="7">
    <source>
        <dbReference type="EMBL" id="MBB6106528.1"/>
    </source>
</evidence>
<dbReference type="PANTHER" id="PTHR38097:SF2">
    <property type="entry name" value="DNA-BINDING PROTEIN STPA"/>
    <property type="match status" value="1"/>
</dbReference>
<gene>
    <name evidence="7" type="ORF">F4827_006403</name>
</gene>
<evidence type="ECO:0000313" key="8">
    <source>
        <dbReference type="Proteomes" id="UP000571554"/>
    </source>
</evidence>
<evidence type="ECO:0000256" key="5">
    <source>
        <dbReference type="SAM" id="MobiDB-lite"/>
    </source>
</evidence>
<evidence type="ECO:0000259" key="6">
    <source>
        <dbReference type="SMART" id="SM00528"/>
    </source>
</evidence>
<dbReference type="InterPro" id="IPR027444">
    <property type="entry name" value="H-NS_C_dom"/>
</dbReference>